<reference evidence="2 3" key="1">
    <citation type="journal article" date="2020" name="Biotechnol. Biofuels">
        <title>New insights from the biogas microbiome by comprehensive genome-resolved metagenomics of nearly 1600 species originating from multiple anaerobic digesters.</title>
        <authorList>
            <person name="Campanaro S."/>
            <person name="Treu L."/>
            <person name="Rodriguez-R L.M."/>
            <person name="Kovalovszki A."/>
            <person name="Ziels R.M."/>
            <person name="Maus I."/>
            <person name="Zhu X."/>
            <person name="Kougias P.G."/>
            <person name="Basile A."/>
            <person name="Luo G."/>
            <person name="Schluter A."/>
            <person name="Konstantinidis K.T."/>
            <person name="Angelidaki I."/>
        </authorList>
    </citation>
    <scope>NUCLEOTIDE SEQUENCE [LARGE SCALE GENOMIC DNA]</scope>
    <source>
        <strain evidence="2">AS27yjCOA_65</strain>
    </source>
</reference>
<gene>
    <name evidence="2" type="ORF">GYA55_14070</name>
</gene>
<feature type="non-terminal residue" evidence="2">
    <location>
        <position position="72"/>
    </location>
</feature>
<sequence length="72" mass="8018">MKKETIGIVPCLFVLLVSFPAWAAQKTELLSITPNNQEGRIEVLGGTWEKINSKDVLKVTLNEEAPLHPLFT</sequence>
<keyword evidence="1" id="KW-0732">Signal</keyword>
<proteinExistence type="predicted"/>
<name>A0A7X9FUT0_9DELT</name>
<accession>A0A7X9FUT0</accession>
<protein>
    <submittedName>
        <fullName evidence="2">Uncharacterized protein</fullName>
    </submittedName>
</protein>
<dbReference type="AlphaFoldDB" id="A0A7X9FUT0"/>
<dbReference type="EMBL" id="JAAZON010000639">
    <property type="protein sequence ID" value="NMC64286.1"/>
    <property type="molecule type" value="Genomic_DNA"/>
</dbReference>
<evidence type="ECO:0000313" key="2">
    <source>
        <dbReference type="EMBL" id="NMC64286.1"/>
    </source>
</evidence>
<comment type="caution">
    <text evidence="2">The sequence shown here is derived from an EMBL/GenBank/DDBJ whole genome shotgun (WGS) entry which is preliminary data.</text>
</comment>
<evidence type="ECO:0000256" key="1">
    <source>
        <dbReference type="SAM" id="SignalP"/>
    </source>
</evidence>
<evidence type="ECO:0000313" key="3">
    <source>
        <dbReference type="Proteomes" id="UP000524246"/>
    </source>
</evidence>
<dbReference type="Proteomes" id="UP000524246">
    <property type="component" value="Unassembled WGS sequence"/>
</dbReference>
<organism evidence="2 3">
    <name type="scientific">SAR324 cluster bacterium</name>
    <dbReference type="NCBI Taxonomy" id="2024889"/>
    <lineage>
        <taxon>Bacteria</taxon>
        <taxon>Deltaproteobacteria</taxon>
        <taxon>SAR324 cluster</taxon>
    </lineage>
</organism>
<feature type="signal peptide" evidence="1">
    <location>
        <begin position="1"/>
        <end position="23"/>
    </location>
</feature>
<feature type="chain" id="PRO_5030945826" evidence="1">
    <location>
        <begin position="24"/>
        <end position="72"/>
    </location>
</feature>